<feature type="transmembrane region" description="Helical" evidence="1">
    <location>
        <begin position="6"/>
        <end position="27"/>
    </location>
</feature>
<reference evidence="2" key="1">
    <citation type="journal article" date="2015" name="Nature">
        <title>Complex archaea that bridge the gap between prokaryotes and eukaryotes.</title>
        <authorList>
            <person name="Spang A."/>
            <person name="Saw J.H."/>
            <person name="Jorgensen S.L."/>
            <person name="Zaremba-Niedzwiedzka K."/>
            <person name="Martijn J."/>
            <person name="Lind A.E."/>
            <person name="van Eijk R."/>
            <person name="Schleper C."/>
            <person name="Guy L."/>
            <person name="Ettema T.J."/>
        </authorList>
    </citation>
    <scope>NUCLEOTIDE SEQUENCE</scope>
</reference>
<sequence>MNTYQTIALAMSALTLFGVSGILIWIFKFGQWKGAVDRDRKHNIIEHIRFEKEHTALEQEFHRHVAKIR</sequence>
<keyword evidence="1" id="KW-0472">Membrane</keyword>
<accession>A0A0F8WVH4</accession>
<evidence type="ECO:0000313" key="2">
    <source>
        <dbReference type="EMBL" id="KKK52400.1"/>
    </source>
</evidence>
<name>A0A0F8WVH4_9ZZZZ</name>
<evidence type="ECO:0000256" key="1">
    <source>
        <dbReference type="SAM" id="Phobius"/>
    </source>
</evidence>
<keyword evidence="1" id="KW-0812">Transmembrane</keyword>
<gene>
    <name evidence="2" type="ORF">LCGC14_3105310</name>
</gene>
<organism evidence="2">
    <name type="scientific">marine sediment metagenome</name>
    <dbReference type="NCBI Taxonomy" id="412755"/>
    <lineage>
        <taxon>unclassified sequences</taxon>
        <taxon>metagenomes</taxon>
        <taxon>ecological metagenomes</taxon>
    </lineage>
</organism>
<keyword evidence="1" id="KW-1133">Transmembrane helix</keyword>
<comment type="caution">
    <text evidence="2">The sequence shown here is derived from an EMBL/GenBank/DDBJ whole genome shotgun (WGS) entry which is preliminary data.</text>
</comment>
<proteinExistence type="predicted"/>
<dbReference type="EMBL" id="LAZR01067031">
    <property type="protein sequence ID" value="KKK52400.1"/>
    <property type="molecule type" value="Genomic_DNA"/>
</dbReference>
<dbReference type="AlphaFoldDB" id="A0A0F8WVH4"/>
<protein>
    <submittedName>
        <fullName evidence="2">Uncharacterized protein</fullName>
    </submittedName>
</protein>